<reference evidence="9 10" key="1">
    <citation type="submission" date="2013-03" db="EMBL/GenBank/DDBJ databases">
        <title>The Genome Sequence of Phialophora europaea CBS 101466.</title>
        <authorList>
            <consortium name="The Broad Institute Genomics Platform"/>
            <person name="Cuomo C."/>
            <person name="de Hoog S."/>
            <person name="Gorbushina A."/>
            <person name="Walker B."/>
            <person name="Young S.K."/>
            <person name="Zeng Q."/>
            <person name="Gargeya S."/>
            <person name="Fitzgerald M."/>
            <person name="Haas B."/>
            <person name="Abouelleil A."/>
            <person name="Allen A.W."/>
            <person name="Alvarado L."/>
            <person name="Arachchi H.M."/>
            <person name="Berlin A.M."/>
            <person name="Chapman S.B."/>
            <person name="Gainer-Dewar J."/>
            <person name="Goldberg J."/>
            <person name="Griggs A."/>
            <person name="Gujja S."/>
            <person name="Hansen M."/>
            <person name="Howarth C."/>
            <person name="Imamovic A."/>
            <person name="Ireland A."/>
            <person name="Larimer J."/>
            <person name="McCowan C."/>
            <person name="Murphy C."/>
            <person name="Pearson M."/>
            <person name="Poon T.W."/>
            <person name="Priest M."/>
            <person name="Roberts A."/>
            <person name="Saif S."/>
            <person name="Shea T."/>
            <person name="Sisk P."/>
            <person name="Sykes S."/>
            <person name="Wortman J."/>
            <person name="Nusbaum C."/>
            <person name="Birren B."/>
        </authorList>
    </citation>
    <scope>NUCLEOTIDE SEQUENCE [LARGE SCALE GENOMIC DNA]</scope>
    <source>
        <strain evidence="9 10">CBS 101466</strain>
    </source>
</reference>
<dbReference type="OrthoDB" id="2423701at2759"/>
<dbReference type="Gene3D" id="1.10.260.100">
    <property type="match status" value="2"/>
</dbReference>
<evidence type="ECO:0000313" key="10">
    <source>
        <dbReference type="Proteomes" id="UP000030752"/>
    </source>
</evidence>
<dbReference type="HOGENOM" id="CLU_000134_46_5_1"/>
<dbReference type="SUPFAM" id="SSF48452">
    <property type="entry name" value="TPR-like"/>
    <property type="match status" value="3"/>
</dbReference>
<name>W2SDQ6_CYPE1</name>
<evidence type="ECO:0000256" key="3">
    <source>
        <dbReference type="ARBA" id="ARBA00022737"/>
    </source>
</evidence>
<dbReference type="FunFam" id="1.10.260.100:FF:000004">
    <property type="entry name" value="Putative stress-induced-phosphoprotein 1"/>
    <property type="match status" value="1"/>
</dbReference>
<comment type="subcellular location">
    <subcellularLocation>
        <location evidence="1">Cytoplasm</location>
    </subcellularLocation>
</comment>
<evidence type="ECO:0000256" key="5">
    <source>
        <dbReference type="ARBA" id="ARBA00064323"/>
    </source>
</evidence>
<dbReference type="VEuPathDB" id="FungiDB:HMPREF1541_01016"/>
<dbReference type="GeneID" id="19968355"/>
<keyword evidence="3" id="KW-0677">Repeat</keyword>
<dbReference type="EMBL" id="KB822711">
    <property type="protein sequence ID" value="ETN46827.1"/>
    <property type="molecule type" value="Genomic_DNA"/>
</dbReference>
<dbReference type="InterPro" id="IPR019734">
    <property type="entry name" value="TPR_rpt"/>
</dbReference>
<dbReference type="FunFam" id="1.25.40.10:FF:000027">
    <property type="entry name" value="stress-induced-phosphoprotein 1 isoform X1"/>
    <property type="match status" value="1"/>
</dbReference>
<dbReference type="Pfam" id="PF17830">
    <property type="entry name" value="STI1-HOP_DP"/>
    <property type="match status" value="2"/>
</dbReference>
<dbReference type="GO" id="GO:0005737">
    <property type="term" value="C:cytoplasm"/>
    <property type="evidence" value="ECO:0007669"/>
    <property type="project" value="UniProtKB-SubCell"/>
</dbReference>
<protein>
    <recommendedName>
        <fullName evidence="8">STI1 domain-containing protein</fullName>
    </recommendedName>
</protein>
<dbReference type="STRING" id="1220924.W2SDQ6"/>
<dbReference type="FunFam" id="1.25.40.10:FF:000010">
    <property type="entry name" value="Stress-induced phosphoprotein 1"/>
    <property type="match status" value="1"/>
</dbReference>
<comment type="subunit">
    <text evidence="5">Part of a larger complex that includes HSP70, HSP90, and immunophilins.</text>
</comment>
<feature type="repeat" description="TPR" evidence="6">
    <location>
        <begin position="2"/>
        <end position="35"/>
    </location>
</feature>
<feature type="region of interest" description="Disordered" evidence="7">
    <location>
        <begin position="201"/>
        <end position="264"/>
    </location>
</feature>
<dbReference type="SMART" id="SM00028">
    <property type="entry name" value="TPR"/>
    <property type="match status" value="8"/>
</dbReference>
<dbReference type="PROSITE" id="PS50005">
    <property type="entry name" value="TPR"/>
    <property type="match status" value="3"/>
</dbReference>
<dbReference type="FunFam" id="1.25.40.10:FF:000020">
    <property type="entry name" value="Stress-induced phosphoprotein 1"/>
    <property type="match status" value="1"/>
</dbReference>
<organism evidence="9 10">
    <name type="scientific">Cyphellophora europaea (strain CBS 101466)</name>
    <name type="common">Phialophora europaea</name>
    <dbReference type="NCBI Taxonomy" id="1220924"/>
    <lineage>
        <taxon>Eukaryota</taxon>
        <taxon>Fungi</taxon>
        <taxon>Dikarya</taxon>
        <taxon>Ascomycota</taxon>
        <taxon>Pezizomycotina</taxon>
        <taxon>Eurotiomycetes</taxon>
        <taxon>Chaetothyriomycetidae</taxon>
        <taxon>Chaetothyriales</taxon>
        <taxon>Cyphellophoraceae</taxon>
        <taxon>Cyphellophora</taxon>
    </lineage>
</organism>
<dbReference type="InterPro" id="IPR006636">
    <property type="entry name" value="STI1_HS-bd"/>
</dbReference>
<dbReference type="Gene3D" id="1.25.40.10">
    <property type="entry name" value="Tetratricopeptide repeat domain"/>
    <property type="match status" value="3"/>
</dbReference>
<dbReference type="GO" id="GO:0042030">
    <property type="term" value="F:ATPase inhibitor activity"/>
    <property type="evidence" value="ECO:0007669"/>
    <property type="project" value="UniProtKB-ARBA"/>
</dbReference>
<dbReference type="Pfam" id="PF07719">
    <property type="entry name" value="TPR_2"/>
    <property type="match status" value="2"/>
</dbReference>
<dbReference type="InterPro" id="IPR011990">
    <property type="entry name" value="TPR-like_helical_dom_sf"/>
</dbReference>
<dbReference type="InterPro" id="IPR013105">
    <property type="entry name" value="TPR_2"/>
</dbReference>
<keyword evidence="4 6" id="KW-0802">TPR repeat</keyword>
<dbReference type="InParanoid" id="W2SDQ6"/>
<evidence type="ECO:0000259" key="8">
    <source>
        <dbReference type="SMART" id="SM00727"/>
    </source>
</evidence>
<dbReference type="InterPro" id="IPR041243">
    <property type="entry name" value="STI1/HOP_DP"/>
</dbReference>
<feature type="compositionally biased region" description="Basic and acidic residues" evidence="7">
    <location>
        <begin position="255"/>
        <end position="264"/>
    </location>
</feature>
<evidence type="ECO:0000256" key="7">
    <source>
        <dbReference type="SAM" id="MobiDB-lite"/>
    </source>
</evidence>
<feature type="compositionally biased region" description="Low complexity" evidence="7">
    <location>
        <begin position="202"/>
        <end position="213"/>
    </location>
</feature>
<evidence type="ECO:0000256" key="1">
    <source>
        <dbReference type="ARBA" id="ARBA00004496"/>
    </source>
</evidence>
<sequence>MADALKAEGNKAFAAKNFEEAIDKFSQAIELDPSNHVLYSNRSGAYASLKQYDQALEDASKTTEIKADWPKGWGRKGAALHGQGDLVGAKDAYEQALKLDPANAQAKSGLDSVNRAIDAEAAEDGLPGFGGPGGGLGNMFNDPQMIQKLAQNPKTAPLLADKDFMNKLQRLSQNPNDLGQELGDPRFLQVMSVLLGVDMQFGAPPGAGESGASKESEEDVPMSDPRPSSQPPKPKEPEPEPEPEDEETAAKKKAKAEADKEKALGTESYKKRQFDTAIEHYSKAWELYKDITYLTNLGAAKFEKGDYQGCIDACKEAIEEGKQVFADFKLIAKAYGRIGTAYEKMGDLANAIDNYQRSMTEHRTPEILAKLKAAEKFKAKSEKEAYMDPAKAEEARVLGGEKWKAADWPGAVEAYTEMTKRAPDDPRGYSNRAAAMIKLLAFPSAISDCDEAIKRDPKMTKAYLRKAQALFGMKEYNRCLDVCTEALEHDESGANTREIESQQQKALEAMYQAREGETEEETAARIQRDPEIMSILQDPVMQSILQQAKSDPAALNDHMRNPGVRSKIQKLVAAGVIRTGMR</sequence>
<dbReference type="FunFam" id="1.10.260.100:FF:000002">
    <property type="entry name" value="Stress-induced-phosphoprotein 1 (Hsp70/Hsp90-organizing)"/>
    <property type="match status" value="1"/>
</dbReference>
<dbReference type="SMART" id="SM00727">
    <property type="entry name" value="STI1"/>
    <property type="match status" value="2"/>
</dbReference>
<proteinExistence type="predicted"/>
<evidence type="ECO:0000313" key="9">
    <source>
        <dbReference type="EMBL" id="ETN46827.1"/>
    </source>
</evidence>
<dbReference type="GO" id="GO:0051879">
    <property type="term" value="F:Hsp90 protein binding"/>
    <property type="evidence" value="ECO:0007669"/>
    <property type="project" value="TreeGrafter"/>
</dbReference>
<keyword evidence="10" id="KW-1185">Reference proteome</keyword>
<keyword evidence="2" id="KW-0963">Cytoplasm</keyword>
<dbReference type="PANTHER" id="PTHR22904:SF523">
    <property type="entry name" value="STRESS-INDUCED-PHOSPHOPROTEIN 1"/>
    <property type="match status" value="1"/>
</dbReference>
<feature type="repeat" description="TPR" evidence="6">
    <location>
        <begin position="70"/>
        <end position="103"/>
    </location>
</feature>
<dbReference type="eggNOG" id="KOG0548">
    <property type="taxonomic scope" value="Eukaryota"/>
</dbReference>
<dbReference type="PANTHER" id="PTHR22904">
    <property type="entry name" value="TPR REPEAT CONTAINING PROTEIN"/>
    <property type="match status" value="1"/>
</dbReference>
<evidence type="ECO:0000256" key="4">
    <source>
        <dbReference type="ARBA" id="ARBA00022803"/>
    </source>
</evidence>
<feature type="domain" description="STI1" evidence="8">
    <location>
        <begin position="529"/>
        <end position="568"/>
    </location>
</feature>
<evidence type="ECO:0000256" key="6">
    <source>
        <dbReference type="PROSITE-ProRule" id="PRU00339"/>
    </source>
</evidence>
<feature type="repeat" description="TPR" evidence="6">
    <location>
        <begin position="332"/>
        <end position="365"/>
    </location>
</feature>
<evidence type="ECO:0000256" key="2">
    <source>
        <dbReference type="ARBA" id="ARBA00022490"/>
    </source>
</evidence>
<dbReference type="FunCoup" id="W2SDQ6">
    <property type="interactions" value="986"/>
</dbReference>
<dbReference type="AlphaFoldDB" id="W2SDQ6"/>
<gene>
    <name evidence="9" type="ORF">HMPREF1541_01016</name>
</gene>
<dbReference type="Proteomes" id="UP000030752">
    <property type="component" value="Unassembled WGS sequence"/>
</dbReference>
<accession>W2SDQ6</accession>
<dbReference type="Pfam" id="PF13424">
    <property type="entry name" value="TPR_12"/>
    <property type="match status" value="1"/>
</dbReference>
<dbReference type="RefSeq" id="XP_008711539.1">
    <property type="nucleotide sequence ID" value="XM_008713317.1"/>
</dbReference>
<feature type="domain" description="STI1" evidence="8">
    <location>
        <begin position="142"/>
        <end position="181"/>
    </location>
</feature>